<dbReference type="Proteomes" id="UP000009328">
    <property type="component" value="Unassembled WGS sequence"/>
</dbReference>
<dbReference type="PANTHER" id="PTHR38421:SF1">
    <property type="entry name" value="TRANSMEMBRANE PROTEIN"/>
    <property type="match status" value="1"/>
</dbReference>
<keyword evidence="1" id="KW-1133">Transmembrane helix</keyword>
<proteinExistence type="predicted"/>
<comment type="caution">
    <text evidence="2">The sequence shown here is derived from an EMBL/GenBank/DDBJ whole genome shotgun (WGS) entry which is preliminary data.</text>
</comment>
<feature type="transmembrane region" description="Helical" evidence="1">
    <location>
        <begin position="46"/>
        <end position="69"/>
    </location>
</feature>
<keyword evidence="1" id="KW-0812">Transmembrane</keyword>
<feature type="transmembrane region" description="Helical" evidence="1">
    <location>
        <begin position="189"/>
        <end position="209"/>
    </location>
</feature>
<dbReference type="HOGENOM" id="CLU_045443_0_0_1"/>
<feature type="transmembrane region" description="Helical" evidence="1">
    <location>
        <begin position="288"/>
        <end position="313"/>
    </location>
</feature>
<dbReference type="AlphaFoldDB" id="K0KVH8"/>
<dbReference type="eggNOG" id="ENOG502QW50">
    <property type="taxonomic scope" value="Eukaryota"/>
</dbReference>
<keyword evidence="1" id="KW-0472">Membrane</keyword>
<evidence type="ECO:0000313" key="2">
    <source>
        <dbReference type="EMBL" id="CCH45464.1"/>
    </source>
</evidence>
<name>K0KVH8_WICCF</name>
<protein>
    <submittedName>
        <fullName evidence="2">Membrane protein</fullName>
    </submittedName>
</protein>
<dbReference type="PANTHER" id="PTHR38421">
    <property type="entry name" value="TRANSMEMBRANE PROTEIN USGS"/>
    <property type="match status" value="1"/>
</dbReference>
<dbReference type="InParanoid" id="K0KVH8"/>
<evidence type="ECO:0000256" key="1">
    <source>
        <dbReference type="SAM" id="Phobius"/>
    </source>
</evidence>
<dbReference type="EMBL" id="CAIF01000197">
    <property type="protein sequence ID" value="CCH45464.1"/>
    <property type="molecule type" value="Genomic_DNA"/>
</dbReference>
<organism evidence="2 3">
    <name type="scientific">Wickerhamomyces ciferrii (strain ATCC 14091 / BCRC 22168 / CBS 111 / JCM 3599 / NBRC 0793 / NRRL Y-1031 F-60-10)</name>
    <name type="common">Yeast</name>
    <name type="synonym">Pichia ciferrii</name>
    <dbReference type="NCBI Taxonomy" id="1206466"/>
    <lineage>
        <taxon>Eukaryota</taxon>
        <taxon>Fungi</taxon>
        <taxon>Dikarya</taxon>
        <taxon>Ascomycota</taxon>
        <taxon>Saccharomycotina</taxon>
        <taxon>Saccharomycetes</taxon>
        <taxon>Phaffomycetales</taxon>
        <taxon>Wickerhamomycetaceae</taxon>
        <taxon>Wickerhamomyces</taxon>
    </lineage>
</organism>
<gene>
    <name evidence="2" type="ORF">BN7_5046</name>
</gene>
<reference evidence="2 3" key="1">
    <citation type="journal article" date="2012" name="Eukaryot. Cell">
        <title>Draft genome sequence of Wickerhamomyces ciferrii NRRL Y-1031 F-60-10.</title>
        <authorList>
            <person name="Schneider J."/>
            <person name="Andrea H."/>
            <person name="Blom J."/>
            <person name="Jaenicke S."/>
            <person name="Ruckert C."/>
            <person name="Schorsch C."/>
            <person name="Szczepanowski R."/>
            <person name="Farwick M."/>
            <person name="Goesmann A."/>
            <person name="Puhler A."/>
            <person name="Schaffer S."/>
            <person name="Tauch A."/>
            <person name="Kohler T."/>
            <person name="Brinkrolf K."/>
        </authorList>
    </citation>
    <scope>NUCLEOTIDE SEQUENCE [LARGE SCALE GENOMIC DNA]</scope>
    <source>
        <strain evidence="3">ATCC 14091 / BCRC 22168 / CBS 111 / JCM 3599 / NBRC 0793 / NRRL Y-1031 F-60-10</strain>
    </source>
</reference>
<keyword evidence="3" id="KW-1185">Reference proteome</keyword>
<sequence length="396" mass="45877">MASPIFVSNPSPTFSLTAIVKGYQFAILGGYRLLQNQFFFENPKYFKFTLVALQLSIFVQILLSIPNYVLKVVYYGFKFFLRKEIEIDWYQGVITILIEDVLQVQPMVLLIIYTFYCDVFEDIFNSGLQYIDQVTIASHKKPKLIYSTGLIKLKRVELRKRSTFTNLLSKLEWLSISQINHLSYLFRSYLQLISGNLFLVSVSFLPYIGSPLVSFIVSRNFNSKLGSSLTLLFFIIGLIIPTEAVWKLYAFYYTTQFIIKAILNIPYFQKLNFSIQQCEDWLDSRAGLSFGFGSIFFFLEYEFNYIALVILFLQQLSIAYFITQVTDPVPDTLNEPWILTQIYWTRIYNKLLVSSDGFKPIPLSYIIFKQGETSPDTSSFVTPISSNTNLSELNEQ</sequence>
<accession>K0KVH8</accession>
<evidence type="ECO:0000313" key="3">
    <source>
        <dbReference type="Proteomes" id="UP000009328"/>
    </source>
</evidence>